<evidence type="ECO:0000256" key="1">
    <source>
        <dbReference type="SAM" id="MobiDB-lite"/>
    </source>
</evidence>
<feature type="region of interest" description="Disordered" evidence="1">
    <location>
        <begin position="60"/>
        <end position="90"/>
    </location>
</feature>
<evidence type="ECO:0000313" key="3">
    <source>
        <dbReference type="Proteomes" id="UP000028838"/>
    </source>
</evidence>
<reference evidence="2 3" key="1">
    <citation type="submission" date="2014-07" db="EMBL/GenBank/DDBJ databases">
        <authorList>
            <person name="Sibley D."/>
            <person name="Venepally P."/>
            <person name="Karamycheva S."/>
            <person name="Hadjithomas M."/>
            <person name="Khan A."/>
            <person name="Brunk B."/>
            <person name="Roos D."/>
            <person name="Caler E."/>
            <person name="Lorenzi H."/>
        </authorList>
    </citation>
    <scope>NUCLEOTIDE SEQUENCE [LARGE SCALE GENOMIC DNA]</scope>
    <source>
        <strain evidence="2 3">FOU</strain>
    </source>
</reference>
<proteinExistence type="predicted"/>
<dbReference type="VEuPathDB" id="ToxoDB:TGFOU_232110"/>
<gene>
    <name evidence="2" type="ORF">TGFOU_232110</name>
</gene>
<evidence type="ECO:0000313" key="2">
    <source>
        <dbReference type="EMBL" id="KFG55337.1"/>
    </source>
</evidence>
<dbReference type="AlphaFoldDB" id="A0A086LFB9"/>
<accession>A0A086LFB9</accession>
<organism evidence="2 3">
    <name type="scientific">Toxoplasma gondii FOU</name>
    <dbReference type="NCBI Taxonomy" id="943167"/>
    <lineage>
        <taxon>Eukaryota</taxon>
        <taxon>Sar</taxon>
        <taxon>Alveolata</taxon>
        <taxon>Apicomplexa</taxon>
        <taxon>Conoidasida</taxon>
        <taxon>Coccidia</taxon>
        <taxon>Eucoccidiorida</taxon>
        <taxon>Eimeriorina</taxon>
        <taxon>Sarcocystidae</taxon>
        <taxon>Toxoplasma</taxon>
    </lineage>
</organism>
<sequence length="119" mass="13177">MWKSLTPTSLVDIISLRPALPLASFFRSTESDGFPVYDAQPEWKVKSTFLSPPVSALKEGSDLKRKSRTQKSCLLGSEENAKQTTSESGGGMECITRISSWGNRRHKCDLSHRTGSPFL</sequence>
<name>A0A086LFB9_TOXGO</name>
<protein>
    <submittedName>
        <fullName evidence="2">Uncharacterized protein</fullName>
    </submittedName>
</protein>
<dbReference type="EMBL" id="AEYH02000328">
    <property type="protein sequence ID" value="KFG55337.1"/>
    <property type="molecule type" value="Genomic_DNA"/>
</dbReference>
<comment type="caution">
    <text evidence="2">The sequence shown here is derived from an EMBL/GenBank/DDBJ whole genome shotgun (WGS) entry which is preliminary data.</text>
</comment>
<dbReference type="Proteomes" id="UP000028838">
    <property type="component" value="Unassembled WGS sequence"/>
</dbReference>